<feature type="transmembrane region" description="Helical" evidence="1">
    <location>
        <begin position="69"/>
        <end position="89"/>
    </location>
</feature>
<dbReference type="SUPFAM" id="SSF55874">
    <property type="entry name" value="ATPase domain of HSP90 chaperone/DNA topoisomerase II/histidine kinase"/>
    <property type="match status" value="1"/>
</dbReference>
<dbReference type="Pfam" id="PF06580">
    <property type="entry name" value="His_kinase"/>
    <property type="match status" value="1"/>
</dbReference>
<dbReference type="InterPro" id="IPR010559">
    <property type="entry name" value="Sig_transdc_His_kin_internal"/>
</dbReference>
<keyword evidence="3" id="KW-0808">Transferase</keyword>
<evidence type="ECO:0000313" key="3">
    <source>
        <dbReference type="EMBL" id="MCC4234110.1"/>
    </source>
</evidence>
<protein>
    <submittedName>
        <fullName evidence="3">Histidine kinase</fullName>
    </submittedName>
</protein>
<dbReference type="InterPro" id="IPR050640">
    <property type="entry name" value="Bact_2-comp_sensor_kinase"/>
</dbReference>
<dbReference type="GO" id="GO:0016301">
    <property type="term" value="F:kinase activity"/>
    <property type="evidence" value="ECO:0007669"/>
    <property type="project" value="UniProtKB-KW"/>
</dbReference>
<name>A0ABS8H7E0_9SPHN</name>
<keyword evidence="4" id="KW-1185">Reference proteome</keyword>
<reference evidence="3 4" key="1">
    <citation type="submission" date="2021-10" db="EMBL/GenBank/DDBJ databases">
        <title>The diversity and Nitrogen Metabolism of Culturable Nitrate-Utilizing Bacteria Within the Oxygen Minimum Zone of the Changjiang (Yangtze River)Estuary.</title>
        <authorList>
            <person name="Zhang D."/>
            <person name="Zheng J."/>
            <person name="Liu S."/>
            <person name="He W."/>
        </authorList>
    </citation>
    <scope>NUCLEOTIDE SEQUENCE [LARGE SCALE GENOMIC DNA]</scope>
    <source>
        <strain evidence="3 4">FXH275-2</strain>
    </source>
</reference>
<dbReference type="Proteomes" id="UP001198830">
    <property type="component" value="Unassembled WGS sequence"/>
</dbReference>
<dbReference type="InterPro" id="IPR036890">
    <property type="entry name" value="HATPase_C_sf"/>
</dbReference>
<keyword evidence="1" id="KW-0812">Transmembrane</keyword>
<comment type="caution">
    <text evidence="3">The sequence shown here is derived from an EMBL/GenBank/DDBJ whole genome shotgun (WGS) entry which is preliminary data.</text>
</comment>
<sequence>MDTVNLDQLEQVNVPLLSSERRSAYSPRMESSTSPTYRILWIWIAFAWSCIAIAWGPAAALAASPDPSFRAFASAIVLCFATFLPWALTTPTLFAVCRRYPLGEGNNARSIAALLLIGIGLVPSLAGFLPLIEGLGAVALPAVFGEPQAPSEALRRVLVTSLFALPTYVAVIAIGQTLVWANRARNQEVRSARAELRALRAELSPHFLMNALGSIAQMAHVSAERAEAALLALADVLRSGLSAEEEMHTLADELGAVDEHVTLYRELHGKLVYRREVGDGLWQQQVPTRILVPLIENALTHGAPLPDGTRQIELTVTDIFGALQIHISNPILRDSRASRGLGTGLDQVRQRLAILYGDKGCLTAAPNGDQFAVILEVPHG</sequence>
<dbReference type="PANTHER" id="PTHR34220:SF7">
    <property type="entry name" value="SENSOR HISTIDINE KINASE YPDA"/>
    <property type="match status" value="1"/>
</dbReference>
<evidence type="ECO:0000256" key="1">
    <source>
        <dbReference type="SAM" id="Phobius"/>
    </source>
</evidence>
<keyword evidence="1" id="KW-1133">Transmembrane helix</keyword>
<dbReference type="PANTHER" id="PTHR34220">
    <property type="entry name" value="SENSOR HISTIDINE KINASE YPDA"/>
    <property type="match status" value="1"/>
</dbReference>
<feature type="transmembrane region" description="Helical" evidence="1">
    <location>
        <begin position="157"/>
        <end position="181"/>
    </location>
</feature>
<gene>
    <name evidence="3" type="ORF">LL253_15630</name>
</gene>
<keyword evidence="3" id="KW-0418">Kinase</keyword>
<evidence type="ECO:0000313" key="4">
    <source>
        <dbReference type="Proteomes" id="UP001198830"/>
    </source>
</evidence>
<proteinExistence type="predicted"/>
<dbReference type="Gene3D" id="3.30.565.10">
    <property type="entry name" value="Histidine kinase-like ATPase, C-terminal domain"/>
    <property type="match status" value="1"/>
</dbReference>
<feature type="domain" description="Signal transduction histidine kinase internal region" evidence="2">
    <location>
        <begin position="194"/>
        <end position="264"/>
    </location>
</feature>
<accession>A0ABS8H7E0</accession>
<keyword evidence="1" id="KW-0472">Membrane</keyword>
<evidence type="ECO:0000259" key="2">
    <source>
        <dbReference type="Pfam" id="PF06580"/>
    </source>
</evidence>
<feature type="transmembrane region" description="Helical" evidence="1">
    <location>
        <begin position="110"/>
        <end position="132"/>
    </location>
</feature>
<feature type="transmembrane region" description="Helical" evidence="1">
    <location>
        <begin position="39"/>
        <end position="63"/>
    </location>
</feature>
<organism evidence="3 4">
    <name type="scientific">Sphingobium soli</name>
    <dbReference type="NCBI Taxonomy" id="1591116"/>
    <lineage>
        <taxon>Bacteria</taxon>
        <taxon>Pseudomonadati</taxon>
        <taxon>Pseudomonadota</taxon>
        <taxon>Alphaproteobacteria</taxon>
        <taxon>Sphingomonadales</taxon>
        <taxon>Sphingomonadaceae</taxon>
        <taxon>Sphingobium</taxon>
    </lineage>
</organism>
<dbReference type="EMBL" id="JAJGNP010000015">
    <property type="protein sequence ID" value="MCC4234110.1"/>
    <property type="molecule type" value="Genomic_DNA"/>
</dbReference>